<dbReference type="EMBL" id="FOCX01000090">
    <property type="protein sequence ID" value="SEP32737.1"/>
    <property type="molecule type" value="Genomic_DNA"/>
</dbReference>
<dbReference type="OrthoDB" id="374039at2157"/>
<keyword evidence="1" id="KW-0812">Transmembrane</keyword>
<evidence type="ECO:0000313" key="3">
    <source>
        <dbReference type="Proteomes" id="UP000198775"/>
    </source>
</evidence>
<evidence type="ECO:0000256" key="1">
    <source>
        <dbReference type="SAM" id="Phobius"/>
    </source>
</evidence>
<feature type="transmembrane region" description="Helical" evidence="1">
    <location>
        <begin position="101"/>
        <end position="119"/>
    </location>
</feature>
<feature type="transmembrane region" description="Helical" evidence="1">
    <location>
        <begin position="160"/>
        <end position="179"/>
    </location>
</feature>
<keyword evidence="1" id="KW-0472">Membrane</keyword>
<feature type="transmembrane region" description="Helical" evidence="1">
    <location>
        <begin position="131"/>
        <end position="148"/>
    </location>
</feature>
<keyword evidence="3" id="KW-1185">Reference proteome</keyword>
<protein>
    <submittedName>
        <fullName evidence="2">Uncharacterized protein</fullName>
    </submittedName>
</protein>
<sequence length="186" mass="20351">MKWTSQRSSTVVFGLGILIIAISVAFPDVVVWDIFAVGIGGVYATTAVMFTLYELFGARDHVPFTYALLVALMAVAVGYSLEAIQWASSFYGDSIVDFISVLWAPYGVASFVVAFLSPYTIAESSMQRKKINVIVGLVFVLMININLLTSDSFIPGLSLIYILSQTVVGLMVGLPMYLYSWSLRSD</sequence>
<dbReference type="Proteomes" id="UP000198775">
    <property type="component" value="Unassembled WGS sequence"/>
</dbReference>
<organism evidence="2 3">
    <name type="scientific">Halorientalis persicus</name>
    <dbReference type="NCBI Taxonomy" id="1367881"/>
    <lineage>
        <taxon>Archaea</taxon>
        <taxon>Methanobacteriati</taxon>
        <taxon>Methanobacteriota</taxon>
        <taxon>Stenosarchaea group</taxon>
        <taxon>Halobacteria</taxon>
        <taxon>Halobacteriales</taxon>
        <taxon>Haloarculaceae</taxon>
        <taxon>Halorientalis</taxon>
    </lineage>
</organism>
<name>A0A1H8WZA2_9EURY</name>
<evidence type="ECO:0000313" key="2">
    <source>
        <dbReference type="EMBL" id="SEP32737.1"/>
    </source>
</evidence>
<keyword evidence="1" id="KW-1133">Transmembrane helix</keyword>
<dbReference type="RefSeq" id="WP_092665250.1">
    <property type="nucleotide sequence ID" value="NZ_FOCX01000090.1"/>
</dbReference>
<reference evidence="3" key="1">
    <citation type="submission" date="2016-10" db="EMBL/GenBank/DDBJ databases">
        <authorList>
            <person name="Varghese N."/>
            <person name="Submissions S."/>
        </authorList>
    </citation>
    <scope>NUCLEOTIDE SEQUENCE [LARGE SCALE GENOMIC DNA]</scope>
    <source>
        <strain evidence="3">IBRC-M 10043</strain>
    </source>
</reference>
<accession>A0A1H8WZA2</accession>
<dbReference type="AlphaFoldDB" id="A0A1H8WZA2"/>
<feature type="transmembrane region" description="Helical" evidence="1">
    <location>
        <begin position="35"/>
        <end position="56"/>
    </location>
</feature>
<proteinExistence type="predicted"/>
<feature type="transmembrane region" description="Helical" evidence="1">
    <location>
        <begin position="63"/>
        <end position="81"/>
    </location>
</feature>
<gene>
    <name evidence="2" type="ORF">SAMN05216388_10902</name>
</gene>